<name>A0A5M8NVT6_9BACT</name>
<dbReference type="NCBIfam" id="TIGR03511">
    <property type="entry name" value="GldH_lipo"/>
    <property type="match status" value="1"/>
</dbReference>
<dbReference type="Pfam" id="PF14109">
    <property type="entry name" value="GldH_lipo"/>
    <property type="match status" value="1"/>
</dbReference>
<comment type="caution">
    <text evidence="1">The sequence shown here is derived from an EMBL/GenBank/DDBJ whole genome shotgun (WGS) entry which is preliminary data.</text>
</comment>
<reference evidence="1 2" key="1">
    <citation type="submission" date="2019-03" db="EMBL/GenBank/DDBJ databases">
        <title>Single cell metagenomics reveals metabolic interactions within the superorganism composed of flagellate Streblomastix strix and complex community of Bacteroidetes bacteria on its surface.</title>
        <authorList>
            <person name="Treitli S.C."/>
            <person name="Kolisko M."/>
            <person name="Husnik F."/>
            <person name="Keeling P."/>
            <person name="Hampl V."/>
        </authorList>
    </citation>
    <scope>NUCLEOTIDE SEQUENCE [LARGE SCALE GENOMIC DNA]</scope>
    <source>
        <strain evidence="1">St1</strain>
    </source>
</reference>
<gene>
    <name evidence="1" type="ORF">EZS26_002893</name>
</gene>
<evidence type="ECO:0000313" key="2">
    <source>
        <dbReference type="Proteomes" id="UP000324575"/>
    </source>
</evidence>
<proteinExistence type="predicted"/>
<evidence type="ECO:0000313" key="1">
    <source>
        <dbReference type="EMBL" id="KAA6300966.1"/>
    </source>
</evidence>
<protein>
    <submittedName>
        <fullName evidence="1">Gliding motility lipoprotein GldH</fullName>
    </submittedName>
</protein>
<dbReference type="EMBL" id="SNRX01000036">
    <property type="protein sequence ID" value="KAA6300966.1"/>
    <property type="molecule type" value="Genomic_DNA"/>
</dbReference>
<dbReference type="Proteomes" id="UP000324575">
    <property type="component" value="Unassembled WGS sequence"/>
</dbReference>
<dbReference type="AlphaFoldDB" id="A0A5M8NVT6"/>
<accession>A0A5M8NVT6</accession>
<organism evidence="1 2">
    <name type="scientific">Candidatus Ordinivivax streblomastigis</name>
    <dbReference type="NCBI Taxonomy" id="2540710"/>
    <lineage>
        <taxon>Bacteria</taxon>
        <taxon>Pseudomonadati</taxon>
        <taxon>Bacteroidota</taxon>
        <taxon>Bacteroidia</taxon>
        <taxon>Bacteroidales</taxon>
        <taxon>Candidatus Ordinivivax</taxon>
    </lineage>
</organism>
<keyword evidence="1" id="KW-0449">Lipoprotein</keyword>
<sequence length="165" mass="18952">MYQTTLKEMKNLLKNSILFIVVTLLPVACTENIVYHSYRYISKKGWNRDDTLTFDIQISDSTPTHYHLYAQVRNRTDYPYQNLLLSINHNLQDSSVVVTDTVRCILANEVGRWTGKGWGSLFQATFDIGEYTSLNPAGMRTVRVIHCMEDETLTGINDIGIRIKN</sequence>
<dbReference type="InterPro" id="IPR020018">
    <property type="entry name" value="Motility-assoc_lipoprot_GldH"/>
</dbReference>